<feature type="transmembrane region" description="Helical" evidence="1">
    <location>
        <begin position="6"/>
        <end position="24"/>
    </location>
</feature>
<reference evidence="2" key="1">
    <citation type="submission" date="2023-08" db="EMBL/GenBank/DDBJ databases">
        <authorList>
            <person name="Page C.A."/>
            <person name="Perez-Diaz I.M."/>
        </authorList>
    </citation>
    <scope>NUCLEOTIDE SEQUENCE</scope>
    <source>
        <strain evidence="2">3.8.38</strain>
    </source>
</reference>
<dbReference type="AlphaFoldDB" id="A0AAW8W5I0"/>
<accession>A0AAW8W5I0</accession>
<gene>
    <name evidence="2" type="ORF">RI532_04405</name>
</gene>
<keyword evidence="1" id="KW-0812">Transmembrane</keyword>
<protein>
    <submittedName>
        <fullName evidence="2">Uncharacterized protein</fullName>
    </submittedName>
</protein>
<evidence type="ECO:0000313" key="2">
    <source>
        <dbReference type="EMBL" id="MDT7013669.1"/>
    </source>
</evidence>
<evidence type="ECO:0000256" key="1">
    <source>
        <dbReference type="SAM" id="Phobius"/>
    </source>
</evidence>
<name>A0AAW8W5I0_9LACO</name>
<dbReference type="RefSeq" id="WP_313844734.1">
    <property type="nucleotide sequence ID" value="NZ_JAVLAM010000001.1"/>
</dbReference>
<sequence>MDLSSTLFTVVGTLIVALIGYLSAMRVKGQDIRSENISKNRQEWRLKLRKIAVKDGFLNEEDYQQILGNINSYHAESNLRSFFMKDQHIKNAINNIEDNVAKSKIVKEYLRLLLKYDWDRSRCEIMGISKRKISDNYVSSVALYSASLSGKGQVFSRIFKGTNWSRKSIRNYALSLSTEEKKKKARHRNAIIYAILVILLFILAVVVTILAISSHFSYVGYYMTALLFAVPSIVLGTLVTYFTRANYKFNPNKPGIFQWQSVDDVFLMVVD</sequence>
<feature type="transmembrane region" description="Helical" evidence="1">
    <location>
        <begin position="190"/>
        <end position="213"/>
    </location>
</feature>
<evidence type="ECO:0000313" key="3">
    <source>
        <dbReference type="Proteomes" id="UP001254075"/>
    </source>
</evidence>
<dbReference type="EMBL" id="JAVLAM010000001">
    <property type="protein sequence ID" value="MDT7013669.1"/>
    <property type="molecule type" value="Genomic_DNA"/>
</dbReference>
<proteinExistence type="predicted"/>
<keyword evidence="1" id="KW-0472">Membrane</keyword>
<feature type="transmembrane region" description="Helical" evidence="1">
    <location>
        <begin position="219"/>
        <end position="243"/>
    </location>
</feature>
<keyword evidence="1" id="KW-1133">Transmembrane helix</keyword>
<organism evidence="2 3">
    <name type="scientific">Levilactobacillus namurensis</name>
    <dbReference type="NCBI Taxonomy" id="380393"/>
    <lineage>
        <taxon>Bacteria</taxon>
        <taxon>Bacillati</taxon>
        <taxon>Bacillota</taxon>
        <taxon>Bacilli</taxon>
        <taxon>Lactobacillales</taxon>
        <taxon>Lactobacillaceae</taxon>
        <taxon>Levilactobacillus</taxon>
    </lineage>
</organism>
<dbReference type="Proteomes" id="UP001254075">
    <property type="component" value="Unassembled WGS sequence"/>
</dbReference>
<comment type="caution">
    <text evidence="2">The sequence shown here is derived from an EMBL/GenBank/DDBJ whole genome shotgun (WGS) entry which is preliminary data.</text>
</comment>